<dbReference type="KEGG" id="woc:BA177_06195"/>
<proteinExistence type="predicted"/>
<organism evidence="1 2">
    <name type="scientific">Woeseia oceani</name>
    <dbReference type="NCBI Taxonomy" id="1548547"/>
    <lineage>
        <taxon>Bacteria</taxon>
        <taxon>Pseudomonadati</taxon>
        <taxon>Pseudomonadota</taxon>
        <taxon>Gammaproteobacteria</taxon>
        <taxon>Woeseiales</taxon>
        <taxon>Woeseiaceae</taxon>
        <taxon>Woeseia</taxon>
    </lineage>
</organism>
<evidence type="ECO:0000313" key="1">
    <source>
        <dbReference type="EMBL" id="ANO50852.1"/>
    </source>
</evidence>
<accession>A0A193LEB7</accession>
<gene>
    <name evidence="1" type="ORF">BA177_06195</name>
</gene>
<keyword evidence="2" id="KW-1185">Reference proteome</keyword>
<evidence type="ECO:0000313" key="2">
    <source>
        <dbReference type="Proteomes" id="UP000092695"/>
    </source>
</evidence>
<dbReference type="AlphaFoldDB" id="A0A193LEB7"/>
<dbReference type="Proteomes" id="UP000092695">
    <property type="component" value="Chromosome"/>
</dbReference>
<reference evidence="1 2" key="1">
    <citation type="submission" date="2016-06" db="EMBL/GenBank/DDBJ databases">
        <title>Complete genome sequence of a deep-branching marine Gamma Proteobacterium Woeseia oceani type strain XK5.</title>
        <authorList>
            <person name="Mu D."/>
            <person name="Du Z."/>
        </authorList>
    </citation>
    <scope>NUCLEOTIDE SEQUENCE [LARGE SCALE GENOMIC DNA]</scope>
    <source>
        <strain evidence="1 2">XK5</strain>
    </source>
</reference>
<protein>
    <submittedName>
        <fullName evidence="1">Uncharacterized protein</fullName>
    </submittedName>
</protein>
<sequence>MNVCRDSCAYMSFVRNRIECICCGDTCSHWLSAVFAFVSEQVRQFQAKRMNYVECIAPSEAVK</sequence>
<dbReference type="EMBL" id="CP016268">
    <property type="protein sequence ID" value="ANO50852.1"/>
    <property type="molecule type" value="Genomic_DNA"/>
</dbReference>
<name>A0A193LEB7_9GAMM</name>
<dbReference type="STRING" id="1548547.BA177_06195"/>